<dbReference type="InterPro" id="IPR013126">
    <property type="entry name" value="Hsp_70_fam"/>
</dbReference>
<dbReference type="Gene3D" id="3.30.420.40">
    <property type="match status" value="2"/>
</dbReference>
<dbReference type="InterPro" id="IPR029048">
    <property type="entry name" value="HSP70_C_sf"/>
</dbReference>
<dbReference type="GO" id="GO:0140662">
    <property type="term" value="F:ATP-dependent protein folding chaperone"/>
    <property type="evidence" value="ECO:0007669"/>
    <property type="project" value="InterPro"/>
</dbReference>
<dbReference type="SUPFAM" id="SSF53067">
    <property type="entry name" value="Actin-like ATPase domain"/>
    <property type="match status" value="2"/>
</dbReference>
<sequence>MALLGIDIGDQSCFVGAAIGGGIEVITNDVSDRLTPMIVSFRSQDRKIGASAKSQLIINYKNTIFGIKNLLGRDFSDPIVQDQINKLPFTVGSYPNSNQVGILVNYLGSDRWFTPTQIYSMLLRHIADNAEKTLHTKILSTVISVPGHYTDIQRRAIFDAANIAGVPSQRLLNDGNAIALAYGIYKKDLPEEDQSPRNIAFVDMGRTSFQVNIFAFSSGKANCLSSVSIPNLGGRDFDQRLFDHFSTQFNLKYKVNIFQSKKSCLKLLAECETLKKLLSTNSSSIPMNIECLMDDLDYSFRMNRNEFNTLCDEMFLRVESALQEALTLSKLGTNDLFSVELVGGSSRIPAIATIIQKIFCKEVSKTLNFDESVAKGCAIQCALLSPTIRVRQFHVVGVIPYAIRINWVDPDTGDKGEMNAFKVGTPSNLSKVLSFYRRSDFRIECSYKHSDITAHVNPLISIFTVKNVKPTEDGQLSKVKVKFRVDNSGILTIPNVELVEKKVVEVKAEESSKVKSSPASNISNTTQVNDKVEMEGASDNLDACDEIPDPDVNMSESDTIKSNPTDSAESMGSLVDTCIQREPSPSDTDNKVELQEQETTEPKKFKELIVSILLPVTVDARNMSQIDIDKAIETEGNLIAQDRYQAEKAISKNSLEEYVYDLRDKLENNLNDYFQDDEKNHLIADLENINNWLIDDDTQEEPSVYKDKLKCLQTQGDPGILRYREFQERPDAFNILGQSLVRYRKFVSEYRGGKEEYCHLDVEEVHKVEKMVDEKQRWLEEQLLAHQKLAKHENPTFTAADIRSTEKHLVDFSLPIISKPKPKPKEEPPKDIPKPSEKSEKLDNLPTQATDGVHPINTQEDVHSEGNIELLPNQQQMDLD</sequence>
<dbReference type="InterPro" id="IPR043129">
    <property type="entry name" value="ATPase_NBD"/>
</dbReference>
<dbReference type="InterPro" id="IPR029047">
    <property type="entry name" value="HSP70_peptide-bd_sf"/>
</dbReference>
<evidence type="ECO:0000256" key="4">
    <source>
        <dbReference type="SAM" id="MobiDB-lite"/>
    </source>
</evidence>
<dbReference type="FunFam" id="3.30.30.30:FF:000002">
    <property type="entry name" value="Heat shock 70 kDa protein 4"/>
    <property type="match status" value="1"/>
</dbReference>
<proteinExistence type="inferred from homology"/>
<dbReference type="PRINTS" id="PR00301">
    <property type="entry name" value="HEATSHOCK70"/>
</dbReference>
<evidence type="ECO:0000313" key="5">
    <source>
        <dbReference type="EMBL" id="KAI6646024.1"/>
    </source>
</evidence>
<keyword evidence="5" id="KW-0346">Stress response</keyword>
<dbReference type="PROSITE" id="PS01036">
    <property type="entry name" value="HSP70_3"/>
    <property type="match status" value="1"/>
</dbReference>
<dbReference type="PANTHER" id="PTHR45639">
    <property type="entry name" value="HSC70CB, ISOFORM G-RELATED"/>
    <property type="match status" value="1"/>
</dbReference>
<dbReference type="GO" id="GO:0005829">
    <property type="term" value="C:cytosol"/>
    <property type="evidence" value="ECO:0007669"/>
    <property type="project" value="TreeGrafter"/>
</dbReference>
<feature type="region of interest" description="Disordered" evidence="4">
    <location>
        <begin position="540"/>
        <end position="599"/>
    </location>
</feature>
<reference evidence="5 6" key="1">
    <citation type="journal article" date="2023" name="BMC Biol.">
        <title>The compact genome of the sponge Oopsacas minuta (Hexactinellida) is lacking key metazoan core genes.</title>
        <authorList>
            <person name="Santini S."/>
            <person name="Schenkelaars Q."/>
            <person name="Jourda C."/>
            <person name="Duchesne M."/>
            <person name="Belahbib H."/>
            <person name="Rocher C."/>
            <person name="Selva M."/>
            <person name="Riesgo A."/>
            <person name="Vervoort M."/>
            <person name="Leys S.P."/>
            <person name="Kodjabachian L."/>
            <person name="Le Bivic A."/>
            <person name="Borchiellini C."/>
            <person name="Claverie J.M."/>
            <person name="Renard E."/>
        </authorList>
    </citation>
    <scope>NUCLEOTIDE SEQUENCE [LARGE SCALE GENOMIC DNA]</scope>
    <source>
        <strain evidence="5">SPO-2</strain>
    </source>
</reference>
<keyword evidence="3" id="KW-0067">ATP-binding</keyword>
<keyword evidence="2" id="KW-0547">Nucleotide-binding</keyword>
<dbReference type="GO" id="GO:0005524">
    <property type="term" value="F:ATP binding"/>
    <property type="evidence" value="ECO:0007669"/>
    <property type="project" value="UniProtKB-KW"/>
</dbReference>
<feature type="compositionally biased region" description="Basic and acidic residues" evidence="4">
    <location>
        <begin position="588"/>
        <end position="599"/>
    </location>
</feature>
<feature type="region of interest" description="Disordered" evidence="4">
    <location>
        <begin position="509"/>
        <end position="528"/>
    </location>
</feature>
<feature type="compositionally biased region" description="Polar residues" evidence="4">
    <location>
        <begin position="554"/>
        <end position="570"/>
    </location>
</feature>
<dbReference type="FunFam" id="3.90.640.10:FF:000004">
    <property type="entry name" value="Heat shock 70 kDa protein 4"/>
    <property type="match status" value="1"/>
</dbReference>
<evidence type="ECO:0000256" key="1">
    <source>
        <dbReference type="ARBA" id="ARBA00007381"/>
    </source>
</evidence>
<dbReference type="InterPro" id="IPR018181">
    <property type="entry name" value="Heat_shock_70_CS"/>
</dbReference>
<dbReference type="FunFam" id="3.30.420.40:FF:000171">
    <property type="entry name" value="Heat shock 70 kDa protein 4"/>
    <property type="match status" value="2"/>
</dbReference>
<feature type="region of interest" description="Disordered" evidence="4">
    <location>
        <begin position="813"/>
        <end position="880"/>
    </location>
</feature>
<accession>A0AAV7JBF1</accession>
<dbReference type="GO" id="GO:0005634">
    <property type="term" value="C:nucleus"/>
    <property type="evidence" value="ECO:0007669"/>
    <property type="project" value="TreeGrafter"/>
</dbReference>
<dbReference type="SUPFAM" id="SSF100920">
    <property type="entry name" value="Heat shock protein 70kD (HSP70), peptide-binding domain"/>
    <property type="match status" value="1"/>
</dbReference>
<comment type="caution">
    <text evidence="5">The sequence shown here is derived from an EMBL/GenBank/DDBJ whole genome shotgun (WGS) entry which is preliminary data.</text>
</comment>
<name>A0AAV7JBF1_9METZ</name>
<evidence type="ECO:0000256" key="3">
    <source>
        <dbReference type="ARBA" id="ARBA00022840"/>
    </source>
</evidence>
<feature type="compositionally biased region" description="Basic and acidic residues" evidence="4">
    <location>
        <begin position="823"/>
        <end position="843"/>
    </location>
</feature>
<dbReference type="Proteomes" id="UP001165289">
    <property type="component" value="Unassembled WGS sequence"/>
</dbReference>
<dbReference type="SUPFAM" id="SSF100934">
    <property type="entry name" value="Heat shock protein 70kD (HSP70), C-terminal subdomain"/>
    <property type="match status" value="2"/>
</dbReference>
<organism evidence="5 6">
    <name type="scientific">Oopsacas minuta</name>
    <dbReference type="NCBI Taxonomy" id="111878"/>
    <lineage>
        <taxon>Eukaryota</taxon>
        <taxon>Metazoa</taxon>
        <taxon>Porifera</taxon>
        <taxon>Hexactinellida</taxon>
        <taxon>Hexasterophora</taxon>
        <taxon>Lyssacinosida</taxon>
        <taxon>Leucopsacidae</taxon>
        <taxon>Oopsacas</taxon>
    </lineage>
</organism>
<dbReference type="Gene3D" id="1.20.1270.10">
    <property type="match status" value="1"/>
</dbReference>
<dbReference type="Gene3D" id="3.30.30.30">
    <property type="match status" value="1"/>
</dbReference>
<dbReference type="EMBL" id="JAKMXF010000364">
    <property type="protein sequence ID" value="KAI6646024.1"/>
    <property type="molecule type" value="Genomic_DNA"/>
</dbReference>
<gene>
    <name evidence="5" type="ORF">LOD99_9554</name>
</gene>
<dbReference type="FunFam" id="1.20.1270.10:FF:000002">
    <property type="entry name" value="Heat shock 70 kDa protein 4"/>
    <property type="match status" value="1"/>
</dbReference>
<evidence type="ECO:0000313" key="6">
    <source>
        <dbReference type="Proteomes" id="UP001165289"/>
    </source>
</evidence>
<protein>
    <submittedName>
        <fullName evidence="5">Heat shock 70 kDa protein 4-like</fullName>
    </submittedName>
</protein>
<dbReference type="AlphaFoldDB" id="A0AAV7JBF1"/>
<comment type="similarity">
    <text evidence="1">Belongs to the heat shock protein 70 family.</text>
</comment>
<dbReference type="PANTHER" id="PTHR45639:SF4">
    <property type="entry name" value="HSC70CB, ISOFORM G"/>
    <property type="match status" value="1"/>
</dbReference>
<dbReference type="Gene3D" id="3.90.640.10">
    <property type="entry name" value="Actin, Chain A, domain 4"/>
    <property type="match status" value="1"/>
</dbReference>
<keyword evidence="6" id="KW-1185">Reference proteome</keyword>
<dbReference type="Gene3D" id="2.60.34.10">
    <property type="entry name" value="Substrate Binding Domain Of DNAk, Chain A, domain 1"/>
    <property type="match status" value="1"/>
</dbReference>
<evidence type="ECO:0000256" key="2">
    <source>
        <dbReference type="ARBA" id="ARBA00022741"/>
    </source>
</evidence>
<dbReference type="Pfam" id="PF00012">
    <property type="entry name" value="HSP70"/>
    <property type="match status" value="1"/>
</dbReference>